<dbReference type="SUPFAM" id="SSF48371">
    <property type="entry name" value="ARM repeat"/>
    <property type="match status" value="1"/>
</dbReference>
<sequence>MATAANQETLAKINAALSVFATSTDKQQIAGANEWLQDFQHTIEAWEISSSLLINPDCSDAVKTFAAQTLKTKVVYDLAQLPAEQHALLRDTLVSALQHYSAGPRKILIQVCLALSALSIQMPDWSSTAVKDLIASLGADPAFVPGLLQFLAVLPDDLTSNSRIPISDDEYRTRTQALLTDNGERVIEILTVYQNAQGITPHIQNLIFEVLSNWVMAGEISTTTLANTTLFDFAFQALASDELFDNAAELLCELIHETQELDDNMAVIEMIVPRLISLQPRIAVDKDDPDKLRRWCQIFCEAGETYRMLIVHHTETFLPLVLAIAECAANDDLDIVQLTFSFWYRLGQSLGKQRSIPPEITKVYENVLNTFLRHIHFPSDVESTTAQDADDFRSFRHDIGDVLKDCCYVLGADFVLDRTYAVLTSALERGMAGNVVAWQEVEAPLFAMRALGGEIDWTQQNEKILKIMEILPALPAHPRVRYAATMLMSRYTPWVAKHPEHIPSQLNYITAAFQDTDLEVVSAAGHALKYLCQDCKQSLVPYLEQLYQFLATVGVKLMQEDKLAIYEAIGWIISSMPMEHAASTLRKFAIDIFATIQAVPGDSSVHNQAVIECLEQLEQLLDVVGPFGEELPAACQNTAAETWAIMDDIIARRGAIPDICDRTTRVIRLGLQVFDKQALPLVPAILARLTSRFENTGFASYLWAIGKVIQRFGLEEDPVVRNAIQQTYEMCTVKCSVIFSETTISHHSDVVDDYLSIVTPLTEQCPDILFLSPVFPTAFVILVGSLQLYNSDTTFRALGLIRAIIGHDCLQLPPGFQPPPKFPLYAEAISATIQKHGPLLVSNLFAGLLDQFAPEMMSGVITTVRIMTQLWTTSMQQWVPTVVDALRVPPALEPAKAQFLLDFNSALASQDLDKLKPALANLQRSVLRAKDRRRPLDR</sequence>
<dbReference type="PANTHER" id="PTHR12363">
    <property type="entry name" value="TRANSPORTIN 3 AND IMPORTIN 13"/>
    <property type="match status" value="1"/>
</dbReference>
<dbReference type="OrthoDB" id="435593at2759"/>
<dbReference type="SMART" id="SM00913">
    <property type="entry name" value="IBN_N"/>
    <property type="match status" value="1"/>
</dbReference>
<dbReference type="GO" id="GO:0031267">
    <property type="term" value="F:small GTPase binding"/>
    <property type="evidence" value="ECO:0007669"/>
    <property type="project" value="InterPro"/>
</dbReference>
<dbReference type="Pfam" id="PF03810">
    <property type="entry name" value="IBN_N"/>
    <property type="match status" value="1"/>
</dbReference>
<dbReference type="Proteomes" id="UP000007148">
    <property type="component" value="Unassembled WGS sequence"/>
</dbReference>
<proteinExistence type="predicted"/>
<dbReference type="Pfam" id="PF24139">
    <property type="entry name" value="TPR_TNPO3_IPO13_4th"/>
    <property type="match status" value="1"/>
</dbReference>
<feature type="domain" description="Importin N-terminal" evidence="1">
    <location>
        <begin position="32"/>
        <end position="99"/>
    </location>
</feature>
<dbReference type="AlphaFoldDB" id="G4TMP2"/>
<dbReference type="GO" id="GO:0006606">
    <property type="term" value="P:protein import into nucleus"/>
    <property type="evidence" value="ECO:0007669"/>
    <property type="project" value="TreeGrafter"/>
</dbReference>
<protein>
    <submittedName>
        <fullName evidence="2">Related to MTR10-involved in nuclear protein import</fullName>
    </submittedName>
</protein>
<dbReference type="InterPro" id="IPR058537">
    <property type="entry name" value="TPR_TNPO3_IPO13_4th"/>
</dbReference>
<dbReference type="EMBL" id="CAFZ01000172">
    <property type="protein sequence ID" value="CCA72585.1"/>
    <property type="molecule type" value="Genomic_DNA"/>
</dbReference>
<reference evidence="2 3" key="1">
    <citation type="journal article" date="2011" name="PLoS Pathog.">
        <title>Endophytic Life Strategies Decoded by Genome and Transcriptome Analyses of the Mutualistic Root Symbiont Piriformospora indica.</title>
        <authorList>
            <person name="Zuccaro A."/>
            <person name="Lahrmann U."/>
            <person name="Guldener U."/>
            <person name="Langen G."/>
            <person name="Pfiffi S."/>
            <person name="Biedenkopf D."/>
            <person name="Wong P."/>
            <person name="Samans B."/>
            <person name="Grimm C."/>
            <person name="Basiewicz M."/>
            <person name="Murat C."/>
            <person name="Martin F."/>
            <person name="Kogel K.H."/>
        </authorList>
    </citation>
    <scope>NUCLEOTIDE SEQUENCE [LARGE SCALE GENOMIC DNA]</scope>
    <source>
        <strain evidence="2 3">DSM 11827</strain>
    </source>
</reference>
<dbReference type="InterPro" id="IPR057941">
    <property type="entry name" value="TPR_TNPO3_IPO13_2nd"/>
</dbReference>
<comment type="caution">
    <text evidence="2">The sequence shown here is derived from an EMBL/GenBank/DDBJ whole genome shotgun (WGS) entry which is preliminary data.</text>
</comment>
<dbReference type="eggNOG" id="KOG2081">
    <property type="taxonomic scope" value="Eukaryota"/>
</dbReference>
<evidence type="ECO:0000259" key="1">
    <source>
        <dbReference type="SMART" id="SM00913"/>
    </source>
</evidence>
<dbReference type="OMA" id="LECITSW"/>
<dbReference type="InterPro" id="IPR013598">
    <property type="entry name" value="Exportin-1/Importin-b-like"/>
</dbReference>
<dbReference type="Pfam" id="PF08389">
    <property type="entry name" value="Xpo1"/>
    <property type="match status" value="1"/>
</dbReference>
<dbReference type="Gene3D" id="1.25.10.10">
    <property type="entry name" value="Leucine-rich Repeat Variant"/>
    <property type="match status" value="1"/>
</dbReference>
<dbReference type="PANTHER" id="PTHR12363:SF53">
    <property type="entry name" value="MRNA TRANSPORT REGULATOR MTR10"/>
    <property type="match status" value="1"/>
</dbReference>
<dbReference type="GO" id="GO:0005737">
    <property type="term" value="C:cytoplasm"/>
    <property type="evidence" value="ECO:0007669"/>
    <property type="project" value="TreeGrafter"/>
</dbReference>
<dbReference type="InterPro" id="IPR051345">
    <property type="entry name" value="Importin_beta-like_NTR"/>
</dbReference>
<dbReference type="STRING" id="1109443.G4TMP2"/>
<gene>
    <name evidence="2" type="ORF">PIIN_06522</name>
</gene>
<accession>G4TMP2</accession>
<dbReference type="InterPro" id="IPR016024">
    <property type="entry name" value="ARM-type_fold"/>
</dbReference>
<dbReference type="InterPro" id="IPR057942">
    <property type="entry name" value="TPR_TNPO3_IPO13_3rd"/>
</dbReference>
<dbReference type="InParanoid" id="G4TMP2"/>
<dbReference type="Pfam" id="PF24138">
    <property type="entry name" value="TPR_TNPO3_IPO13_2nd"/>
    <property type="match status" value="1"/>
</dbReference>
<name>G4TMP2_SERID</name>
<dbReference type="FunCoup" id="G4TMP2">
    <property type="interactions" value="882"/>
</dbReference>
<dbReference type="Pfam" id="PF24140">
    <property type="entry name" value="TPR_TNPO3_IPO13_3rd"/>
    <property type="match status" value="1"/>
</dbReference>
<evidence type="ECO:0000313" key="2">
    <source>
        <dbReference type="EMBL" id="CCA72585.1"/>
    </source>
</evidence>
<dbReference type="InterPro" id="IPR011989">
    <property type="entry name" value="ARM-like"/>
</dbReference>
<dbReference type="HOGENOM" id="CLU_005996_0_0_1"/>
<keyword evidence="3" id="KW-1185">Reference proteome</keyword>
<organism evidence="2 3">
    <name type="scientific">Serendipita indica (strain DSM 11827)</name>
    <name type="common">Root endophyte fungus</name>
    <name type="synonym">Piriformospora indica</name>
    <dbReference type="NCBI Taxonomy" id="1109443"/>
    <lineage>
        <taxon>Eukaryota</taxon>
        <taxon>Fungi</taxon>
        <taxon>Dikarya</taxon>
        <taxon>Basidiomycota</taxon>
        <taxon>Agaricomycotina</taxon>
        <taxon>Agaricomycetes</taxon>
        <taxon>Sebacinales</taxon>
        <taxon>Serendipitaceae</taxon>
        <taxon>Serendipita</taxon>
    </lineage>
</organism>
<dbReference type="InterPro" id="IPR001494">
    <property type="entry name" value="Importin-beta_N"/>
</dbReference>
<evidence type="ECO:0000313" key="3">
    <source>
        <dbReference type="Proteomes" id="UP000007148"/>
    </source>
</evidence>